<evidence type="ECO:0000256" key="1">
    <source>
        <dbReference type="SAM" id="SignalP"/>
    </source>
</evidence>
<reference evidence="2 3" key="1">
    <citation type="journal article" date="2016" name="Nat. Commun.">
        <title>Thousands of microbial genomes shed light on interconnected biogeochemical processes in an aquifer system.</title>
        <authorList>
            <person name="Anantharaman K."/>
            <person name="Brown C.T."/>
            <person name="Hug L.A."/>
            <person name="Sharon I."/>
            <person name="Castelle C.J."/>
            <person name="Probst A.J."/>
            <person name="Thomas B.C."/>
            <person name="Singh A."/>
            <person name="Wilkins M.J."/>
            <person name="Karaoz U."/>
            <person name="Brodie E.L."/>
            <person name="Williams K.H."/>
            <person name="Hubbard S.S."/>
            <person name="Banfield J.F."/>
        </authorList>
    </citation>
    <scope>NUCLEOTIDE SEQUENCE [LARGE SCALE GENOMIC DNA]</scope>
</reference>
<proteinExistence type="predicted"/>
<feature type="signal peptide" evidence="1">
    <location>
        <begin position="1"/>
        <end position="35"/>
    </location>
</feature>
<dbReference type="AlphaFoldDB" id="A0A1F8DQH6"/>
<evidence type="ECO:0000313" key="3">
    <source>
        <dbReference type="Proteomes" id="UP000178946"/>
    </source>
</evidence>
<dbReference type="STRING" id="1802557.A3A20_00035"/>
<dbReference type="Proteomes" id="UP000178946">
    <property type="component" value="Unassembled WGS sequence"/>
</dbReference>
<evidence type="ECO:0000313" key="2">
    <source>
        <dbReference type="EMBL" id="OGM90864.1"/>
    </source>
</evidence>
<gene>
    <name evidence="2" type="ORF">A3A20_00035</name>
</gene>
<sequence>MNYEKETIISKEYLKRGKRAVTAMIAAFLMGTAHAVGAAESSETVIAAQKEETALMKENVDAEKMMERLRNAVEIETYERFLLVAHTASGKVVVLIEFVGKDDFSANASEAELVKTYRRFSILNEKDKIIGLERIHTHPEAAIVKVKDTKKEGLFIAPPSALDMVMAIRNSIFTGSDKDLLFNKEKVYDPSGIWEISIDGDNSLVQFVNKKFEEPTEDEKKYSLPPGEERIIDPRAFVEKLRREDLPQLYYLFQVSKNILLSNDVDLQKTLIEDLIKKGKEIGIVFSYTPYEK</sequence>
<comment type="caution">
    <text evidence="2">The sequence shown here is derived from an EMBL/GenBank/DDBJ whole genome shotgun (WGS) entry which is preliminary data.</text>
</comment>
<name>A0A1F8DQH6_9BACT</name>
<feature type="chain" id="PRO_5009535177" evidence="1">
    <location>
        <begin position="36"/>
        <end position="293"/>
    </location>
</feature>
<accession>A0A1F8DQH6</accession>
<organism evidence="2 3">
    <name type="scientific">Candidatus Wolfebacteria bacterium RIFCSPLOWO2_01_FULL_45_19</name>
    <dbReference type="NCBI Taxonomy" id="1802557"/>
    <lineage>
        <taxon>Bacteria</taxon>
        <taxon>Candidatus Wolfeibacteriota</taxon>
    </lineage>
</organism>
<keyword evidence="1" id="KW-0732">Signal</keyword>
<dbReference type="EMBL" id="MGIR01000006">
    <property type="protein sequence ID" value="OGM90864.1"/>
    <property type="molecule type" value="Genomic_DNA"/>
</dbReference>
<protein>
    <submittedName>
        <fullName evidence="2">Uncharacterized protein</fullName>
    </submittedName>
</protein>